<keyword evidence="3" id="KW-0443">Lipid metabolism</keyword>
<dbReference type="EMBL" id="AHJE01000003">
    <property type="protein sequence ID" value="EHP44629.1"/>
    <property type="molecule type" value="Genomic_DNA"/>
</dbReference>
<evidence type="ECO:0000256" key="1">
    <source>
        <dbReference type="ARBA" id="ARBA00022679"/>
    </source>
</evidence>
<evidence type="ECO:0000256" key="2">
    <source>
        <dbReference type="ARBA" id="ARBA00022801"/>
    </source>
</evidence>
<dbReference type="RefSeq" id="WP_006156145.1">
    <property type="nucleotide sequence ID" value="NZ_AHJE01000003.1"/>
</dbReference>
<dbReference type="Proteomes" id="UP000005808">
    <property type="component" value="Unassembled WGS sequence"/>
</dbReference>
<dbReference type="PROSITE" id="PS51934">
    <property type="entry name" value="LRAT"/>
    <property type="match status" value="1"/>
</dbReference>
<dbReference type="PANTHER" id="PTHR13943">
    <property type="entry name" value="HRAS-LIKE SUPPRESSOR - RELATED"/>
    <property type="match status" value="1"/>
</dbReference>
<reference evidence="5 6" key="1">
    <citation type="journal article" date="2012" name="J. Bacteriol.">
        <title>De Novo Genome Project of Cupriavidus basilensis OR16.</title>
        <authorList>
            <person name="Cserhati M."/>
            <person name="Kriszt B."/>
            <person name="Szoboszlay S."/>
            <person name="Toth A."/>
            <person name="Szabo I."/>
            <person name="Tancsics A."/>
            <person name="Nagy I."/>
            <person name="Horvath B."/>
            <person name="Nagy I."/>
            <person name="Kukolya J."/>
        </authorList>
    </citation>
    <scope>NUCLEOTIDE SEQUENCE [LARGE SCALE GENOMIC DNA]</scope>
    <source>
        <strain evidence="5 6">OR16</strain>
    </source>
</reference>
<dbReference type="InterPro" id="IPR051496">
    <property type="entry name" value="H-rev107_PLA/AT"/>
</dbReference>
<comment type="caution">
    <text evidence="5">The sequence shown here is derived from an EMBL/GenBank/DDBJ whole genome shotgun (WGS) entry which is preliminary data.</text>
</comment>
<dbReference type="GO" id="GO:0016410">
    <property type="term" value="F:N-acyltransferase activity"/>
    <property type="evidence" value="ECO:0007669"/>
    <property type="project" value="TreeGrafter"/>
</dbReference>
<keyword evidence="2" id="KW-0378">Hydrolase</keyword>
<dbReference type="OrthoDB" id="9812095at2"/>
<dbReference type="GO" id="GO:0070292">
    <property type="term" value="P:N-acylphosphatidylethanolamine metabolic process"/>
    <property type="evidence" value="ECO:0007669"/>
    <property type="project" value="TreeGrafter"/>
</dbReference>
<evidence type="ECO:0000256" key="3">
    <source>
        <dbReference type="ARBA" id="ARBA00023098"/>
    </source>
</evidence>
<dbReference type="Pfam" id="PF04970">
    <property type="entry name" value="LRAT"/>
    <property type="match status" value="1"/>
</dbReference>
<evidence type="ECO:0000259" key="4">
    <source>
        <dbReference type="PROSITE" id="PS51934"/>
    </source>
</evidence>
<dbReference type="GO" id="GO:0008970">
    <property type="term" value="F:phospholipase A1 activity"/>
    <property type="evidence" value="ECO:0007669"/>
    <property type="project" value="TreeGrafter"/>
</dbReference>
<organism evidence="5 6">
    <name type="scientific">Cupriavidus basilensis OR16</name>
    <dbReference type="NCBI Taxonomy" id="1127483"/>
    <lineage>
        <taxon>Bacteria</taxon>
        <taxon>Pseudomonadati</taxon>
        <taxon>Pseudomonadota</taxon>
        <taxon>Betaproteobacteria</taxon>
        <taxon>Burkholderiales</taxon>
        <taxon>Burkholderiaceae</taxon>
        <taxon>Cupriavidus</taxon>
    </lineage>
</organism>
<feature type="domain" description="LRAT" evidence="4">
    <location>
        <begin position="23"/>
        <end position="123"/>
    </location>
</feature>
<sequence length="178" mass="19459">MNDEHSPAWPELASGTTPVPDAHLVTLRCGYCHHGIYVGDGKVVQYAGYCRTLHHGPVEEIDLVQFSAGQQVWIDASMAPRYPGHEVVRRARSRLDEDSYRLLTNNCEHFCAWCLAGESRSEQVQAWRAHPRSALRSAVRLVKAFHSSLPAIGSPAAGAPSALLPGHTFALAGWLPSP</sequence>
<keyword evidence="1" id="KW-0808">Transferase</keyword>
<dbReference type="GO" id="GO:0004623">
    <property type="term" value="F:phospholipase A2 activity"/>
    <property type="evidence" value="ECO:0007669"/>
    <property type="project" value="TreeGrafter"/>
</dbReference>
<name>H1RYD8_9BURK</name>
<evidence type="ECO:0000313" key="5">
    <source>
        <dbReference type="EMBL" id="EHP44629.1"/>
    </source>
</evidence>
<dbReference type="AlphaFoldDB" id="H1RYD8"/>
<accession>H1RYD8</accession>
<gene>
    <name evidence="5" type="ORF">OR16_01315</name>
</gene>
<dbReference type="PANTHER" id="PTHR13943:SF77">
    <property type="entry name" value="LRAT DOMAIN-CONTAINING PROTEIN"/>
    <property type="match status" value="1"/>
</dbReference>
<dbReference type="InterPro" id="IPR007053">
    <property type="entry name" value="LRAT_dom"/>
</dbReference>
<protein>
    <recommendedName>
        <fullName evidence="4">LRAT domain-containing protein</fullName>
    </recommendedName>
</protein>
<proteinExistence type="predicted"/>
<evidence type="ECO:0000313" key="6">
    <source>
        <dbReference type="Proteomes" id="UP000005808"/>
    </source>
</evidence>
<dbReference type="GO" id="GO:0005737">
    <property type="term" value="C:cytoplasm"/>
    <property type="evidence" value="ECO:0007669"/>
    <property type="project" value="TreeGrafter"/>
</dbReference>
<dbReference type="PATRIC" id="fig|1127483.3.peg.275"/>
<dbReference type="Gene3D" id="3.90.1720.10">
    <property type="entry name" value="endopeptidase domain like (from Nostoc punctiforme)"/>
    <property type="match status" value="1"/>
</dbReference>